<evidence type="ECO:0000256" key="1">
    <source>
        <dbReference type="SAM" id="MobiDB-lite"/>
    </source>
</evidence>
<dbReference type="AlphaFoldDB" id="A0A9P4HYZ2"/>
<gene>
    <name evidence="2" type="ORF">K490DRAFT_61802</name>
</gene>
<feature type="compositionally biased region" description="Basic residues" evidence="1">
    <location>
        <begin position="231"/>
        <end position="240"/>
    </location>
</feature>
<feature type="region of interest" description="Disordered" evidence="1">
    <location>
        <begin position="318"/>
        <end position="340"/>
    </location>
</feature>
<feature type="compositionally biased region" description="Basic and acidic residues" evidence="1">
    <location>
        <begin position="99"/>
        <end position="109"/>
    </location>
</feature>
<keyword evidence="3" id="KW-1185">Reference proteome</keyword>
<feature type="compositionally biased region" description="Low complexity" evidence="1">
    <location>
        <begin position="121"/>
        <end position="133"/>
    </location>
</feature>
<feature type="compositionally biased region" description="Low complexity" evidence="1">
    <location>
        <begin position="144"/>
        <end position="157"/>
    </location>
</feature>
<feature type="region of interest" description="Disordered" evidence="1">
    <location>
        <begin position="1"/>
        <end position="247"/>
    </location>
</feature>
<comment type="caution">
    <text evidence="2">The sequence shown here is derived from an EMBL/GenBank/DDBJ whole genome shotgun (WGS) entry which is preliminary data.</text>
</comment>
<sequence>MAFCASPLTYNQAPEIGDASASTPDKQWPVSRALTSTPRGGWSPGWTPRGSPYPVRAEEPQQGASSHGRSAKSPDMTQIISELERYSPLPFSPGPGHSLDSDKEKELEYHGSSSLGHSGTPDSPISVMSSSPDSDTEKELENHGSSSPGHSGTPDSPISVMSSPLRGLLPEVRSKPPSPFSRMVSPIYGTHATLPRSPTLASQIQNENSGSMAKKRPAEETDDIEQSVTPARKRLRRKTKIATSDSDVRKTITMGSIPKRADENERLEGEIRIIEAKRRLDDLRTRKRKAIDRKHKAQVQLQAERLDAKTKLAEKLQQLQDEEREEEHETRYNEAMANSAESDLKYFREGRLL</sequence>
<reference evidence="2" key="1">
    <citation type="journal article" date="2020" name="Stud. Mycol.">
        <title>101 Dothideomycetes genomes: a test case for predicting lifestyles and emergence of pathogens.</title>
        <authorList>
            <person name="Haridas S."/>
            <person name="Albert R."/>
            <person name="Binder M."/>
            <person name="Bloem J."/>
            <person name="Labutti K."/>
            <person name="Salamov A."/>
            <person name="Andreopoulos B."/>
            <person name="Baker S."/>
            <person name="Barry K."/>
            <person name="Bills G."/>
            <person name="Bluhm B."/>
            <person name="Cannon C."/>
            <person name="Castanera R."/>
            <person name="Culley D."/>
            <person name="Daum C."/>
            <person name="Ezra D."/>
            <person name="Gonzalez J."/>
            <person name="Henrissat B."/>
            <person name="Kuo A."/>
            <person name="Liang C."/>
            <person name="Lipzen A."/>
            <person name="Lutzoni F."/>
            <person name="Magnuson J."/>
            <person name="Mondo S."/>
            <person name="Nolan M."/>
            <person name="Ohm R."/>
            <person name="Pangilinan J."/>
            <person name="Park H.-J."/>
            <person name="Ramirez L."/>
            <person name="Alfaro M."/>
            <person name="Sun H."/>
            <person name="Tritt A."/>
            <person name="Yoshinaga Y."/>
            <person name="Zwiers L.-H."/>
            <person name="Turgeon B."/>
            <person name="Goodwin S."/>
            <person name="Spatafora J."/>
            <person name="Crous P."/>
            <person name="Grigoriev I."/>
        </authorList>
    </citation>
    <scope>NUCLEOTIDE SEQUENCE</scope>
    <source>
        <strain evidence="2">CBS 121410</strain>
    </source>
</reference>
<evidence type="ECO:0000313" key="3">
    <source>
        <dbReference type="Proteomes" id="UP000799776"/>
    </source>
</evidence>
<evidence type="ECO:0000313" key="2">
    <source>
        <dbReference type="EMBL" id="KAF2090483.1"/>
    </source>
</evidence>
<proteinExistence type="predicted"/>
<accession>A0A9P4HYZ2</accession>
<protein>
    <submittedName>
        <fullName evidence="2">Uncharacterized protein</fullName>
    </submittedName>
</protein>
<organism evidence="2 3">
    <name type="scientific">Saccharata proteae CBS 121410</name>
    <dbReference type="NCBI Taxonomy" id="1314787"/>
    <lineage>
        <taxon>Eukaryota</taxon>
        <taxon>Fungi</taxon>
        <taxon>Dikarya</taxon>
        <taxon>Ascomycota</taxon>
        <taxon>Pezizomycotina</taxon>
        <taxon>Dothideomycetes</taxon>
        <taxon>Dothideomycetes incertae sedis</taxon>
        <taxon>Botryosphaeriales</taxon>
        <taxon>Saccharataceae</taxon>
        <taxon>Saccharata</taxon>
    </lineage>
</organism>
<dbReference type="EMBL" id="ML978712">
    <property type="protein sequence ID" value="KAF2090483.1"/>
    <property type="molecule type" value="Genomic_DNA"/>
</dbReference>
<dbReference type="Proteomes" id="UP000799776">
    <property type="component" value="Unassembled WGS sequence"/>
</dbReference>
<feature type="compositionally biased region" description="Polar residues" evidence="1">
    <location>
        <begin position="199"/>
        <end position="211"/>
    </location>
</feature>
<name>A0A9P4HYZ2_9PEZI</name>